<evidence type="ECO:0000256" key="1">
    <source>
        <dbReference type="SAM" id="Phobius"/>
    </source>
</evidence>
<name>A0AAQ3S5V6_VIGMU</name>
<accession>A0AAQ3S5V6</accession>
<dbReference type="Proteomes" id="UP001374535">
    <property type="component" value="Chromosome 3"/>
</dbReference>
<organism evidence="2 3">
    <name type="scientific">Vigna mungo</name>
    <name type="common">Black gram</name>
    <name type="synonym">Phaseolus mungo</name>
    <dbReference type="NCBI Taxonomy" id="3915"/>
    <lineage>
        <taxon>Eukaryota</taxon>
        <taxon>Viridiplantae</taxon>
        <taxon>Streptophyta</taxon>
        <taxon>Embryophyta</taxon>
        <taxon>Tracheophyta</taxon>
        <taxon>Spermatophyta</taxon>
        <taxon>Magnoliopsida</taxon>
        <taxon>eudicotyledons</taxon>
        <taxon>Gunneridae</taxon>
        <taxon>Pentapetalae</taxon>
        <taxon>rosids</taxon>
        <taxon>fabids</taxon>
        <taxon>Fabales</taxon>
        <taxon>Fabaceae</taxon>
        <taxon>Papilionoideae</taxon>
        <taxon>50 kb inversion clade</taxon>
        <taxon>NPAAA clade</taxon>
        <taxon>indigoferoid/millettioid clade</taxon>
        <taxon>Phaseoleae</taxon>
        <taxon>Vigna</taxon>
    </lineage>
</organism>
<keyword evidence="1" id="KW-0812">Transmembrane</keyword>
<keyword evidence="1" id="KW-1133">Transmembrane helix</keyword>
<dbReference type="EMBL" id="CP144698">
    <property type="protein sequence ID" value="WVZ17553.1"/>
    <property type="molecule type" value="Genomic_DNA"/>
</dbReference>
<sequence>MRIEMCELSRYPWSLGISSSFQWLLLYSITIVTLEQQHSPLYKPYNSNRIGKLSFISFYHILVFFFKYFVPYLYEPSRINKNTPSISYNKYVDDEGKMMGLYT</sequence>
<gene>
    <name evidence="2" type="ORF">V8G54_010535</name>
</gene>
<keyword evidence="3" id="KW-1185">Reference proteome</keyword>
<feature type="transmembrane region" description="Helical" evidence="1">
    <location>
        <begin position="54"/>
        <end position="74"/>
    </location>
</feature>
<keyword evidence="1" id="KW-0472">Membrane</keyword>
<evidence type="ECO:0000313" key="3">
    <source>
        <dbReference type="Proteomes" id="UP001374535"/>
    </source>
</evidence>
<reference evidence="2 3" key="1">
    <citation type="journal article" date="2023" name="Life. Sci Alliance">
        <title>Evolutionary insights into 3D genome organization and epigenetic landscape of Vigna mungo.</title>
        <authorList>
            <person name="Junaid A."/>
            <person name="Singh B."/>
            <person name="Bhatia S."/>
        </authorList>
    </citation>
    <scope>NUCLEOTIDE SEQUENCE [LARGE SCALE GENOMIC DNA]</scope>
    <source>
        <strain evidence="2">Urdbean</strain>
    </source>
</reference>
<dbReference type="AlphaFoldDB" id="A0AAQ3S5V6"/>
<feature type="non-terminal residue" evidence="2">
    <location>
        <position position="103"/>
    </location>
</feature>
<protein>
    <submittedName>
        <fullName evidence="2">Uncharacterized protein</fullName>
    </submittedName>
</protein>
<feature type="transmembrane region" description="Helical" evidence="1">
    <location>
        <begin position="12"/>
        <end position="34"/>
    </location>
</feature>
<evidence type="ECO:0000313" key="2">
    <source>
        <dbReference type="EMBL" id="WVZ17553.1"/>
    </source>
</evidence>
<proteinExistence type="predicted"/>